<dbReference type="STRING" id="174720.A0A0N5BNC3"/>
<comment type="subcellular location">
    <subcellularLocation>
        <location evidence="1">Peroxisome</location>
    </subcellularLocation>
</comment>
<dbReference type="Pfam" id="PF00378">
    <property type="entry name" value="ECH_1"/>
    <property type="match status" value="1"/>
</dbReference>
<evidence type="ECO:0000256" key="1">
    <source>
        <dbReference type="ARBA" id="ARBA00004275"/>
    </source>
</evidence>
<keyword evidence="3" id="KW-0413">Isomerase</keyword>
<name>A0A0N5BNC3_STREA</name>
<reference evidence="5" key="1">
    <citation type="submission" date="2017-02" db="UniProtKB">
        <authorList>
            <consortium name="WormBaseParasite"/>
        </authorList>
    </citation>
    <scope>IDENTIFICATION</scope>
</reference>
<dbReference type="InterPro" id="IPR029045">
    <property type="entry name" value="ClpP/crotonase-like_dom_sf"/>
</dbReference>
<accession>A0A0N5BNC3</accession>
<protein>
    <submittedName>
        <fullName evidence="5">Enoyl-CoA hydratase</fullName>
    </submittedName>
</protein>
<evidence type="ECO:0000313" key="4">
    <source>
        <dbReference type="Proteomes" id="UP000046392"/>
    </source>
</evidence>
<dbReference type="PANTHER" id="PTHR43684:SF1">
    <property type="entry name" value="ENOYL-COA DELTA ISOMERASE 2"/>
    <property type="match status" value="1"/>
</dbReference>
<dbReference type="SUPFAM" id="SSF52096">
    <property type="entry name" value="ClpP/crotonase"/>
    <property type="match status" value="1"/>
</dbReference>
<keyword evidence="4" id="KW-1185">Reference proteome</keyword>
<proteinExistence type="predicted"/>
<keyword evidence="2" id="KW-0576">Peroxisome</keyword>
<dbReference type="GO" id="GO:0005777">
    <property type="term" value="C:peroxisome"/>
    <property type="evidence" value="ECO:0007669"/>
    <property type="project" value="UniProtKB-SubCell"/>
</dbReference>
<dbReference type="Proteomes" id="UP000046392">
    <property type="component" value="Unplaced"/>
</dbReference>
<dbReference type="CDD" id="cd06558">
    <property type="entry name" value="crotonase-like"/>
    <property type="match status" value="1"/>
</dbReference>
<dbReference type="PANTHER" id="PTHR43684">
    <property type="match status" value="1"/>
</dbReference>
<evidence type="ECO:0000256" key="3">
    <source>
        <dbReference type="ARBA" id="ARBA00023235"/>
    </source>
</evidence>
<evidence type="ECO:0000256" key="2">
    <source>
        <dbReference type="ARBA" id="ARBA00023140"/>
    </source>
</evidence>
<organism evidence="4 5">
    <name type="scientific">Strongyloides papillosus</name>
    <name type="common">Intestinal threadworm</name>
    <dbReference type="NCBI Taxonomy" id="174720"/>
    <lineage>
        <taxon>Eukaryota</taxon>
        <taxon>Metazoa</taxon>
        <taxon>Ecdysozoa</taxon>
        <taxon>Nematoda</taxon>
        <taxon>Chromadorea</taxon>
        <taxon>Rhabditida</taxon>
        <taxon>Tylenchina</taxon>
        <taxon>Panagrolaimomorpha</taxon>
        <taxon>Strongyloidoidea</taxon>
        <taxon>Strongyloididae</taxon>
        <taxon>Strongyloides</taxon>
    </lineage>
</organism>
<dbReference type="WBParaSite" id="SPAL_0000740200.1">
    <property type="protein sequence ID" value="SPAL_0000740200.1"/>
    <property type="gene ID" value="SPAL_0000740200"/>
</dbReference>
<dbReference type="AlphaFoldDB" id="A0A0N5BNC3"/>
<dbReference type="InterPro" id="IPR001753">
    <property type="entry name" value="Enoyl-CoA_hydra/iso"/>
</dbReference>
<dbReference type="GO" id="GO:0004165">
    <property type="term" value="F:delta(3)-delta(2)-enoyl-CoA isomerase activity"/>
    <property type="evidence" value="ECO:0007669"/>
    <property type="project" value="UniProtKB-ARBA"/>
</dbReference>
<dbReference type="Gene3D" id="3.90.226.10">
    <property type="entry name" value="2-enoyl-CoA Hydratase, Chain A, domain 1"/>
    <property type="match status" value="1"/>
</dbReference>
<dbReference type="InterPro" id="IPR051053">
    <property type="entry name" value="ECH/Chromodomain_protein"/>
</dbReference>
<sequence length="290" mass="33544">MKKMLSIIFSNLSLKRVLLNNQLHFMSTSMYPQFETIIMSKDKNVTKITFNQADKLNVMNKQFFDDYSEALRIANVDKDTTITLISHNGKYFSSGIDFEMFKGLTKEKVNESSLALTTSIYNVLEEYVYHKKPIVCVVKGPGIDCGLTFLGIHDYTICSDNVYFYTPLIRYGLPPICFTSYIFPRLMGSVKAKELLLFGKKITAYEAKNYNIVNEVVNNKEIERVAEEKIKELSSLDKKALASIRNFVSIYDKEKLLCVGKKEMDIFRNRLCSDFFYNKLEEVIKKLEKK</sequence>
<evidence type="ECO:0000313" key="5">
    <source>
        <dbReference type="WBParaSite" id="SPAL_0000740200.1"/>
    </source>
</evidence>